<protein>
    <submittedName>
        <fullName evidence="1">Uncharacterized protein</fullName>
    </submittedName>
</protein>
<proteinExistence type="predicted"/>
<dbReference type="AlphaFoldDB" id="A0A0E9QZA8"/>
<name>A0A0E9QZA8_ANGAN</name>
<organism evidence="1">
    <name type="scientific">Anguilla anguilla</name>
    <name type="common">European freshwater eel</name>
    <name type="synonym">Muraena anguilla</name>
    <dbReference type="NCBI Taxonomy" id="7936"/>
    <lineage>
        <taxon>Eukaryota</taxon>
        <taxon>Metazoa</taxon>
        <taxon>Chordata</taxon>
        <taxon>Craniata</taxon>
        <taxon>Vertebrata</taxon>
        <taxon>Euteleostomi</taxon>
        <taxon>Actinopterygii</taxon>
        <taxon>Neopterygii</taxon>
        <taxon>Teleostei</taxon>
        <taxon>Anguilliformes</taxon>
        <taxon>Anguillidae</taxon>
        <taxon>Anguilla</taxon>
    </lineage>
</organism>
<dbReference type="EMBL" id="GBXM01086373">
    <property type="protein sequence ID" value="JAH22204.1"/>
    <property type="molecule type" value="Transcribed_RNA"/>
</dbReference>
<evidence type="ECO:0000313" key="1">
    <source>
        <dbReference type="EMBL" id="JAH22204.1"/>
    </source>
</evidence>
<reference evidence="1" key="2">
    <citation type="journal article" date="2015" name="Fish Shellfish Immunol.">
        <title>Early steps in the European eel (Anguilla anguilla)-Vibrio vulnificus interaction in the gills: Role of the RtxA13 toxin.</title>
        <authorList>
            <person name="Callol A."/>
            <person name="Pajuelo D."/>
            <person name="Ebbesson L."/>
            <person name="Teles M."/>
            <person name="MacKenzie S."/>
            <person name="Amaro C."/>
        </authorList>
    </citation>
    <scope>NUCLEOTIDE SEQUENCE</scope>
</reference>
<accession>A0A0E9QZA8</accession>
<sequence length="24" mass="2989">MRRKHMTFGIRINTYKHTKQIDNV</sequence>
<reference evidence="1" key="1">
    <citation type="submission" date="2014-11" db="EMBL/GenBank/DDBJ databases">
        <authorList>
            <person name="Amaro Gonzalez C."/>
        </authorList>
    </citation>
    <scope>NUCLEOTIDE SEQUENCE</scope>
</reference>